<reference evidence="1 2" key="1">
    <citation type="submission" date="2017-09" db="EMBL/GenBank/DDBJ databases">
        <authorList>
            <person name="Kim K.H."/>
            <person name="Chun B.H."/>
            <person name="Han G.S."/>
            <person name="Hyun S.G."/>
            <person name="Jeon C.O."/>
        </authorList>
    </citation>
    <scope>NUCLEOTIDE SEQUENCE [LARGE SCALE GENOMIC DNA]</scope>
    <source>
        <strain evidence="1 2">SH</strain>
    </source>
</reference>
<organism evidence="1 2">
    <name type="scientific">Acetobacter pomorum</name>
    <dbReference type="NCBI Taxonomy" id="65959"/>
    <lineage>
        <taxon>Bacteria</taxon>
        <taxon>Pseudomonadati</taxon>
        <taxon>Pseudomonadota</taxon>
        <taxon>Alphaproteobacteria</taxon>
        <taxon>Acetobacterales</taxon>
        <taxon>Acetobacteraceae</taxon>
        <taxon>Acetobacter</taxon>
    </lineage>
</organism>
<evidence type="ECO:0008006" key="3">
    <source>
        <dbReference type="Google" id="ProtNLM"/>
    </source>
</evidence>
<name>A0AAN1UA99_9PROT</name>
<reference evidence="1 2" key="2">
    <citation type="submission" date="2018-08" db="EMBL/GenBank/DDBJ databases">
        <title>Acetobacter oryzifermentans sp. nov., isolated from Korea traditional vinegar and reclassification of Acetobacter pasteurianus subsp. ascendens (Henneberg 1898) as Acetobacter ascendens comb. nov.</title>
        <authorList>
            <person name="Cho G.Y."/>
            <person name="Lee S.H."/>
        </authorList>
    </citation>
    <scope>NUCLEOTIDE SEQUENCE [LARGE SCALE GENOMIC DNA]</scope>
    <source>
        <strain evidence="1 2">SH</strain>
    </source>
</reference>
<dbReference type="Proteomes" id="UP000256572">
    <property type="component" value="Chromosome"/>
</dbReference>
<protein>
    <recommendedName>
        <fullName evidence="3">Transposase</fullName>
    </recommendedName>
</protein>
<evidence type="ECO:0000313" key="1">
    <source>
        <dbReference type="EMBL" id="AXN01642.1"/>
    </source>
</evidence>
<dbReference type="AlphaFoldDB" id="A0AAN1UA99"/>
<dbReference type="EMBL" id="CP023189">
    <property type="protein sequence ID" value="AXN01642.1"/>
    <property type="molecule type" value="Genomic_DNA"/>
</dbReference>
<proteinExistence type="predicted"/>
<sequence length="48" mass="5552">MRNGLQWKDAPKAYGPHKTPHTSLYNRFIRWSRLSVLTGSLCHPDTTL</sequence>
<accession>A0AAN1UA99</accession>
<evidence type="ECO:0000313" key="2">
    <source>
        <dbReference type="Proteomes" id="UP000256572"/>
    </source>
</evidence>
<gene>
    <name evidence="1" type="ORF">CJF59_03820</name>
</gene>